<dbReference type="HOGENOM" id="CLU_1021811_0_0_5"/>
<name>B2IIN4_BEII9</name>
<keyword evidence="2" id="KW-1185">Reference proteome</keyword>
<accession>B2IIN4</accession>
<reference evidence="2" key="1">
    <citation type="submission" date="2008-03" db="EMBL/GenBank/DDBJ databases">
        <title>Complete sequence of chromosome of Beijerinckia indica subsp. indica ATCC 9039.</title>
        <authorList>
            <consortium name="US DOE Joint Genome Institute"/>
            <person name="Copeland A."/>
            <person name="Lucas S."/>
            <person name="Lapidus A."/>
            <person name="Glavina del Rio T."/>
            <person name="Dalin E."/>
            <person name="Tice H."/>
            <person name="Bruce D."/>
            <person name="Goodwin L."/>
            <person name="Pitluck S."/>
            <person name="LaButti K."/>
            <person name="Schmutz J."/>
            <person name="Larimer F."/>
            <person name="Land M."/>
            <person name="Hauser L."/>
            <person name="Kyrpides N."/>
            <person name="Mikhailova N."/>
            <person name="Dunfield P.F."/>
            <person name="Dedysh S.N."/>
            <person name="Liesack W."/>
            <person name="Saw J.H."/>
            <person name="Alam M."/>
            <person name="Chen Y."/>
            <person name="Murrell J.C."/>
            <person name="Richardson P."/>
        </authorList>
    </citation>
    <scope>NUCLEOTIDE SEQUENCE [LARGE SCALE GENOMIC DNA]</scope>
    <source>
        <strain evidence="2">ATCC 9039 / DSM 1715 / NCIMB 8712</strain>
    </source>
</reference>
<dbReference type="Proteomes" id="UP000001695">
    <property type="component" value="Chromosome"/>
</dbReference>
<organism evidence="1 2">
    <name type="scientific">Beijerinckia indica subsp. indica (strain ATCC 9039 / DSM 1715 / NCIMB 8712)</name>
    <dbReference type="NCBI Taxonomy" id="395963"/>
    <lineage>
        <taxon>Bacteria</taxon>
        <taxon>Pseudomonadati</taxon>
        <taxon>Pseudomonadota</taxon>
        <taxon>Alphaproteobacteria</taxon>
        <taxon>Hyphomicrobiales</taxon>
        <taxon>Beijerinckiaceae</taxon>
        <taxon>Beijerinckia</taxon>
    </lineage>
</organism>
<reference evidence="1 2" key="2">
    <citation type="journal article" date="2010" name="J. Bacteriol.">
        <title>Complete genome sequence of Beijerinckia indica subsp. indica.</title>
        <authorList>
            <person name="Tamas I."/>
            <person name="Dedysh S.N."/>
            <person name="Liesack W."/>
            <person name="Stott M.B."/>
            <person name="Alam M."/>
            <person name="Murrell J.C."/>
            <person name="Dunfield P.F."/>
        </authorList>
    </citation>
    <scope>NUCLEOTIDE SEQUENCE [LARGE SCALE GENOMIC DNA]</scope>
    <source>
        <strain evidence="2">ATCC 9039 / DSM 1715 / NCIMB 8712</strain>
    </source>
</reference>
<evidence type="ECO:0000313" key="1">
    <source>
        <dbReference type="EMBL" id="ACB94727.1"/>
    </source>
</evidence>
<dbReference type="KEGG" id="bid:Bind_1085"/>
<dbReference type="OrthoDB" id="10010374at2"/>
<protein>
    <submittedName>
        <fullName evidence="1">Uncharacterized protein</fullName>
    </submittedName>
</protein>
<dbReference type="RefSeq" id="WP_012384084.1">
    <property type="nucleotide sequence ID" value="NC_010581.1"/>
</dbReference>
<sequence>MVQMLKSVEHAFLAKLLIYTLIAFLPSEIAIAAETEFYSQCHKLLPIADEFARECQEQARPFSRTFHPSGGPRGEVESYSIHFKPLNTPSHFVLGCVLNFKHKLDFVGLYYTARPLDMSQFNSYGIVFVDPDDNGGLIIDGIQNTFIAVRQFVTNIIPARLEGRPQNCDDAGLEAIGDAVATTRQSERFRKVDDNNEEYCMVDYCVTNTYNAFISKHTAPIIYGEHHLFMIDGNGSILIDASHYKKVCAGWKGNAAMSYNIIYEMCSISKIN</sequence>
<dbReference type="EMBL" id="CP001016">
    <property type="protein sequence ID" value="ACB94727.1"/>
    <property type="molecule type" value="Genomic_DNA"/>
</dbReference>
<evidence type="ECO:0000313" key="2">
    <source>
        <dbReference type="Proteomes" id="UP000001695"/>
    </source>
</evidence>
<gene>
    <name evidence="1" type="ordered locus">Bind_1085</name>
</gene>
<proteinExistence type="predicted"/>
<dbReference type="AlphaFoldDB" id="B2IIN4"/>